<dbReference type="InterPro" id="IPR004772">
    <property type="entry name" value="TrkH"/>
</dbReference>
<feature type="transmembrane region" description="Helical" evidence="12">
    <location>
        <begin position="9"/>
        <end position="35"/>
    </location>
</feature>
<dbReference type="GO" id="GO:0046872">
    <property type="term" value="F:metal ion binding"/>
    <property type="evidence" value="ECO:0007669"/>
    <property type="project" value="UniProtKB-KW"/>
</dbReference>
<feature type="binding site" evidence="11">
    <location>
        <position position="317"/>
    </location>
    <ligand>
        <name>K(+)</name>
        <dbReference type="ChEBI" id="CHEBI:29103"/>
    </ligand>
</feature>
<evidence type="ECO:0000313" key="14">
    <source>
        <dbReference type="Proteomes" id="UP000273143"/>
    </source>
</evidence>
<dbReference type="RefSeq" id="WP_127164617.1">
    <property type="nucleotide sequence ID" value="NZ_CP029822.1"/>
</dbReference>
<feature type="binding site" evidence="11">
    <location>
        <position position="222"/>
    </location>
    <ligand>
        <name>K(+)</name>
        <dbReference type="ChEBI" id="CHEBI:29103"/>
    </ligand>
</feature>
<feature type="binding site" evidence="11">
    <location>
        <position position="433"/>
    </location>
    <ligand>
        <name>K(+)</name>
        <dbReference type="ChEBI" id="CHEBI:29103"/>
    </ligand>
</feature>
<evidence type="ECO:0000256" key="11">
    <source>
        <dbReference type="PIRSR" id="PIRSR006247-1"/>
    </source>
</evidence>
<keyword evidence="10" id="KW-0997">Cell inner membrane</keyword>
<dbReference type="PIRSF" id="PIRSF006247">
    <property type="entry name" value="TrkH"/>
    <property type="match status" value="1"/>
</dbReference>
<dbReference type="Proteomes" id="UP000273143">
    <property type="component" value="Chromosome"/>
</dbReference>
<evidence type="ECO:0000256" key="5">
    <source>
        <dbReference type="ARBA" id="ARBA00022692"/>
    </source>
</evidence>
<feature type="transmembrane region" description="Helical" evidence="12">
    <location>
        <begin position="421"/>
        <end position="442"/>
    </location>
</feature>
<feature type="transmembrane region" description="Helical" evidence="12">
    <location>
        <begin position="75"/>
        <end position="96"/>
    </location>
</feature>
<evidence type="ECO:0000256" key="6">
    <source>
        <dbReference type="ARBA" id="ARBA00022958"/>
    </source>
</evidence>
<gene>
    <name evidence="13" type="ORF">DM558_14750</name>
</gene>
<evidence type="ECO:0000256" key="1">
    <source>
        <dbReference type="ARBA" id="ARBA00004651"/>
    </source>
</evidence>
<dbReference type="Pfam" id="PF02386">
    <property type="entry name" value="TrkH"/>
    <property type="match status" value="1"/>
</dbReference>
<evidence type="ECO:0000256" key="3">
    <source>
        <dbReference type="ARBA" id="ARBA00022475"/>
    </source>
</evidence>
<dbReference type="GO" id="GO:0015379">
    <property type="term" value="F:potassium:chloride symporter activity"/>
    <property type="evidence" value="ECO:0007669"/>
    <property type="project" value="InterPro"/>
</dbReference>
<dbReference type="GO" id="GO:0005886">
    <property type="term" value="C:plasma membrane"/>
    <property type="evidence" value="ECO:0007669"/>
    <property type="project" value="UniProtKB-SubCell"/>
</dbReference>
<comment type="similarity">
    <text evidence="10">Belongs to the TrkH potassium transport family.</text>
</comment>
<dbReference type="KEGG" id="emo:DM558_14750"/>
<keyword evidence="11" id="KW-0479">Metal-binding</keyword>
<keyword evidence="7 12" id="KW-1133">Transmembrane helix</keyword>
<keyword evidence="9 10" id="KW-0472">Membrane</keyword>
<evidence type="ECO:0000256" key="8">
    <source>
        <dbReference type="ARBA" id="ARBA00023065"/>
    </source>
</evidence>
<dbReference type="EMBL" id="CP029822">
    <property type="protein sequence ID" value="AZS51948.1"/>
    <property type="molecule type" value="Genomic_DNA"/>
</dbReference>
<proteinExistence type="inferred from homology"/>
<evidence type="ECO:0000256" key="10">
    <source>
        <dbReference type="PIRNR" id="PIRNR006247"/>
    </source>
</evidence>
<feature type="transmembrane region" description="Helical" evidence="12">
    <location>
        <begin position="334"/>
        <end position="355"/>
    </location>
</feature>
<accession>A0A451EQ44</accession>
<keyword evidence="2 10" id="KW-0813">Transport</keyword>
<feature type="transmembrane region" description="Helical" evidence="12">
    <location>
        <begin position="41"/>
        <end position="59"/>
    </location>
</feature>
<feature type="transmembrane region" description="Helical" evidence="12">
    <location>
        <begin position="457"/>
        <end position="477"/>
    </location>
</feature>
<dbReference type="PANTHER" id="PTHR32024:SF3">
    <property type="entry name" value="TRK SYSTEM POTASSIUM UPTAKE PROTEIN"/>
    <property type="match status" value="1"/>
</dbReference>
<keyword evidence="8 10" id="KW-0406">Ion transport</keyword>
<feature type="transmembrane region" description="Helical" evidence="12">
    <location>
        <begin position="304"/>
        <end position="322"/>
    </location>
</feature>
<sequence>MTRQTLRSIFYITGFFLLALSIAMLVPMTASLTFLHSTNDMMAFFWSGLITFLTGFLMIKQKGSLQIHLRPRDMYFLTVCTWLVVCIFAALPMTMIRHISYTDAFFEAMSGITTTGATVLSDLDNTAPALLIWRSMLHWIGGIGFIVMAVAILPMLRVGGMKLFQTESSDWSEKVLPRSHIIAKYILSIYVFFTAMGILAFYLSGMPFFDSINHAMSAISTGGFSTSDTSLGKFVPSTHWIAIILMLLGSLPFTLYVTTVRGNYTALFKDEQVRGFLIIIFVFCLLLSIWLWQHSNNSFIDSLRIASVSVISVVSTTGFAVDDYGKWGGFAMMIFFYLTFLGGCSGSTTGGLKIFRLQISWRLLIANLKQLIHPRAVIPQKYNGHNLDDEIVRSILAFTFFLFFIIAIIALYLAYLGYDMITALTGATAMVCNVGVALGDIIGPSGNYSPLPDSAKWVLSFGMLLGRLEIITVLVLLTPSFWRY</sequence>
<evidence type="ECO:0000313" key="13">
    <source>
        <dbReference type="EMBL" id="AZS51948.1"/>
    </source>
</evidence>
<keyword evidence="3 10" id="KW-1003">Cell membrane</keyword>
<evidence type="ECO:0000256" key="12">
    <source>
        <dbReference type="SAM" id="Phobius"/>
    </source>
</evidence>
<dbReference type="InterPro" id="IPR003445">
    <property type="entry name" value="Cat_transpt"/>
</dbReference>
<dbReference type="PANTHER" id="PTHR32024">
    <property type="entry name" value="TRK SYSTEM POTASSIUM UPTAKE PROTEIN TRKG-RELATED"/>
    <property type="match status" value="1"/>
</dbReference>
<comment type="function">
    <text evidence="10">Low-affinity potassium transport system. Interacts with Trk system potassium uptake protein TrkA.</text>
</comment>
<feature type="binding site" evidence="11">
    <location>
        <position position="115"/>
    </location>
    <ligand>
        <name>K(+)</name>
        <dbReference type="ChEBI" id="CHEBI:29103"/>
    </ligand>
</feature>
<evidence type="ECO:0000256" key="9">
    <source>
        <dbReference type="ARBA" id="ARBA00023136"/>
    </source>
</evidence>
<protein>
    <recommendedName>
        <fullName evidence="10">Trk system potassium uptake protein</fullName>
    </recommendedName>
</protein>
<feature type="transmembrane region" description="Helical" evidence="12">
    <location>
        <begin position="273"/>
        <end position="292"/>
    </location>
</feature>
<feature type="transmembrane region" description="Helical" evidence="12">
    <location>
        <begin position="181"/>
        <end position="203"/>
    </location>
</feature>
<feature type="binding site" evidence="11">
    <location>
        <position position="434"/>
    </location>
    <ligand>
        <name>K(+)</name>
        <dbReference type="ChEBI" id="CHEBI:29103"/>
    </ligand>
</feature>
<evidence type="ECO:0000256" key="2">
    <source>
        <dbReference type="ARBA" id="ARBA00022448"/>
    </source>
</evidence>
<feature type="transmembrane region" description="Helical" evidence="12">
    <location>
        <begin position="391"/>
        <end position="414"/>
    </location>
</feature>
<feature type="transmembrane region" description="Helical" evidence="12">
    <location>
        <begin position="240"/>
        <end position="261"/>
    </location>
</feature>
<feature type="transmembrane region" description="Helical" evidence="12">
    <location>
        <begin position="136"/>
        <end position="160"/>
    </location>
</feature>
<feature type="binding site" evidence="11">
    <location>
        <position position="114"/>
    </location>
    <ligand>
        <name>K(+)</name>
        <dbReference type="ChEBI" id="CHEBI:29103"/>
    </ligand>
</feature>
<evidence type="ECO:0000256" key="4">
    <source>
        <dbReference type="ARBA" id="ARBA00022538"/>
    </source>
</evidence>
<feature type="binding site" evidence="11">
    <location>
        <position position="316"/>
    </location>
    <ligand>
        <name>K(+)</name>
        <dbReference type="ChEBI" id="CHEBI:29103"/>
    </ligand>
</feature>
<organism evidence="13 14">
    <name type="scientific">Entomomonas moraniae</name>
    <dbReference type="NCBI Taxonomy" id="2213226"/>
    <lineage>
        <taxon>Bacteria</taxon>
        <taxon>Pseudomonadati</taxon>
        <taxon>Pseudomonadota</taxon>
        <taxon>Gammaproteobacteria</taxon>
        <taxon>Pseudomonadales</taxon>
        <taxon>Pseudomonadaceae</taxon>
        <taxon>Entomomonas</taxon>
    </lineage>
</organism>
<evidence type="ECO:0000256" key="7">
    <source>
        <dbReference type="ARBA" id="ARBA00022989"/>
    </source>
</evidence>
<comment type="subcellular location">
    <subcellularLocation>
        <location evidence="10">Cell inner membrane</location>
        <topology evidence="10">Multi-pass membrane protein</topology>
    </subcellularLocation>
    <subcellularLocation>
        <location evidence="1">Cell membrane</location>
        <topology evidence="1">Multi-pass membrane protein</topology>
    </subcellularLocation>
</comment>
<keyword evidence="5 12" id="KW-0812">Transmembrane</keyword>
<keyword evidence="14" id="KW-1185">Reference proteome</keyword>
<dbReference type="AlphaFoldDB" id="A0A451EQ44"/>
<reference evidence="14" key="1">
    <citation type="submission" date="2018-06" db="EMBL/GenBank/DDBJ databases">
        <title>Complete genome of Pseudomonas insecticola strain QZS01.</title>
        <authorList>
            <person name="Wang J."/>
            <person name="Su Q."/>
        </authorList>
    </citation>
    <scope>NUCLEOTIDE SEQUENCE [LARGE SCALE GENOMIC DNA]</scope>
    <source>
        <strain evidence="14">QZS01</strain>
    </source>
</reference>
<keyword evidence="4 10" id="KW-0633">Potassium transport</keyword>
<name>A0A451EQ44_9GAMM</name>
<keyword evidence="6 10" id="KW-0630">Potassium</keyword>